<dbReference type="SUPFAM" id="SSF53335">
    <property type="entry name" value="S-adenosyl-L-methionine-dependent methyltransferases"/>
    <property type="match status" value="1"/>
</dbReference>
<proteinExistence type="predicted"/>
<accession>A0A146F5J6</accession>
<dbReference type="AlphaFoldDB" id="A0A146F5J6"/>
<reference evidence="2 3" key="1">
    <citation type="journal article" date="2016" name="DNA Res.">
        <title>Genome sequence of Aspergillus luchuensis NBRC 4314.</title>
        <authorList>
            <person name="Yamada O."/>
            <person name="Machida M."/>
            <person name="Hosoyama A."/>
            <person name="Goto M."/>
            <person name="Takahashi T."/>
            <person name="Futagami T."/>
            <person name="Yamagata Y."/>
            <person name="Takeuchi M."/>
            <person name="Kobayashi T."/>
            <person name="Koike H."/>
            <person name="Abe K."/>
            <person name="Asai K."/>
            <person name="Arita M."/>
            <person name="Fujita N."/>
            <person name="Fukuda K."/>
            <person name="Higa K."/>
            <person name="Horikawa H."/>
            <person name="Ishikawa T."/>
            <person name="Jinno K."/>
            <person name="Kato Y."/>
            <person name="Kirimura K."/>
            <person name="Mizutani O."/>
            <person name="Nakasone K."/>
            <person name="Sano M."/>
            <person name="Shiraishi Y."/>
            <person name="Tsukahara M."/>
            <person name="Gomi K."/>
        </authorList>
    </citation>
    <scope>NUCLEOTIDE SEQUENCE [LARGE SCALE GENOMIC DNA]</scope>
    <source>
        <strain evidence="2 3">RIB 2604</strain>
    </source>
</reference>
<reference evidence="3" key="2">
    <citation type="submission" date="2016-02" db="EMBL/GenBank/DDBJ databases">
        <title>Genome sequencing of Aspergillus luchuensis NBRC 4314.</title>
        <authorList>
            <person name="Yamada O."/>
        </authorList>
    </citation>
    <scope>NUCLEOTIDE SEQUENCE [LARGE SCALE GENOMIC DNA]</scope>
    <source>
        <strain evidence="3">RIB 2604</strain>
    </source>
</reference>
<dbReference type="EMBL" id="BCWF01000010">
    <property type="protein sequence ID" value="GAT21365.1"/>
    <property type="molecule type" value="Genomic_DNA"/>
</dbReference>
<evidence type="ECO:0000313" key="3">
    <source>
        <dbReference type="Proteomes" id="UP000075230"/>
    </source>
</evidence>
<evidence type="ECO:0000313" key="2">
    <source>
        <dbReference type="EMBL" id="GAT21365.1"/>
    </source>
</evidence>
<evidence type="ECO:0000259" key="1">
    <source>
        <dbReference type="Pfam" id="PF08241"/>
    </source>
</evidence>
<dbReference type="GO" id="GO:0008757">
    <property type="term" value="F:S-adenosylmethionine-dependent methyltransferase activity"/>
    <property type="evidence" value="ECO:0007669"/>
    <property type="project" value="InterPro"/>
</dbReference>
<dbReference type="InterPro" id="IPR029063">
    <property type="entry name" value="SAM-dependent_MTases_sf"/>
</dbReference>
<dbReference type="Gene3D" id="3.40.50.150">
    <property type="entry name" value="Vaccinia Virus protein VP39"/>
    <property type="match status" value="1"/>
</dbReference>
<dbReference type="InterPro" id="IPR013216">
    <property type="entry name" value="Methyltransf_11"/>
</dbReference>
<dbReference type="Proteomes" id="UP000075230">
    <property type="component" value="Unassembled WGS sequence"/>
</dbReference>
<protein>
    <recommendedName>
        <fullName evidence="1">Methyltransferase type 11 domain-containing protein</fullName>
    </recommendedName>
</protein>
<feature type="domain" description="Methyltransferase type 11" evidence="1">
    <location>
        <begin position="16"/>
        <end position="101"/>
    </location>
</feature>
<name>A0A146F5J6_ASPKA</name>
<dbReference type="Pfam" id="PF08241">
    <property type="entry name" value="Methyltransf_11"/>
    <property type="match status" value="1"/>
</dbReference>
<organism evidence="2 3">
    <name type="scientific">Aspergillus kawachii</name>
    <name type="common">White koji mold</name>
    <name type="synonym">Aspergillus awamori var. kawachi</name>
    <dbReference type="NCBI Taxonomy" id="1069201"/>
    <lineage>
        <taxon>Eukaryota</taxon>
        <taxon>Fungi</taxon>
        <taxon>Dikarya</taxon>
        <taxon>Ascomycota</taxon>
        <taxon>Pezizomycotina</taxon>
        <taxon>Eurotiomycetes</taxon>
        <taxon>Eurotiomycetidae</taxon>
        <taxon>Eurotiales</taxon>
        <taxon>Aspergillaceae</taxon>
        <taxon>Aspergillus</taxon>
        <taxon>Aspergillus subgen. Circumdati</taxon>
    </lineage>
</organism>
<comment type="caution">
    <text evidence="2">The sequence shown here is derived from an EMBL/GenBank/DDBJ whole genome shotgun (WGS) entry which is preliminary data.</text>
</comment>
<sequence>MTRIIEEFGDHIPAECTLMCSDFAPAMVEQVHAAKARYVADQSESIWGRVRTEVLDCMDLATVSDGEMSHVAAGWSFFNARNPQKALSESLRVLQPGGVLAASSWAETDWLKILRTITKIDPARSPPSIPEDWAHAGNLAAQFEVAGFRDVEVHEVAVDIPFRSYASFVDVMMTQVTQMMTASQDLDDEQKASLRVLMIEEMRRLCPTEPGTLNAVSLVAVGVK</sequence>
<gene>
    <name evidence="2" type="ORF">RIB2604_01002540</name>
</gene>